<reference evidence="11 12" key="1">
    <citation type="submission" date="2016-10" db="EMBL/GenBank/DDBJ databases">
        <authorList>
            <person name="de Groot N.N."/>
        </authorList>
    </citation>
    <scope>NUCLEOTIDE SEQUENCE [LARGE SCALE GENOMIC DNA]</scope>
    <source>
        <strain evidence="11 12">Nm22</strain>
    </source>
</reference>
<comment type="subunit">
    <text evidence="8">Part of a complex composed of FtsB, FtsL and FtsQ.</text>
</comment>
<dbReference type="NCBIfam" id="TIGR02209">
    <property type="entry name" value="ftsL_broad"/>
    <property type="match status" value="1"/>
</dbReference>
<dbReference type="GO" id="GO:0032153">
    <property type="term" value="C:cell division site"/>
    <property type="evidence" value="ECO:0007669"/>
    <property type="project" value="UniProtKB-UniRule"/>
</dbReference>
<keyword evidence="10" id="KW-0732">Signal</keyword>
<evidence type="ECO:0000256" key="10">
    <source>
        <dbReference type="SAM" id="SignalP"/>
    </source>
</evidence>
<dbReference type="GO" id="GO:0005886">
    <property type="term" value="C:plasma membrane"/>
    <property type="evidence" value="ECO:0007669"/>
    <property type="project" value="UniProtKB-SubCell"/>
</dbReference>
<keyword evidence="6 8" id="KW-0472">Membrane</keyword>
<dbReference type="Pfam" id="PF04999">
    <property type="entry name" value="FtsL"/>
    <property type="match status" value="1"/>
</dbReference>
<dbReference type="EMBL" id="FOCP01000003">
    <property type="protein sequence ID" value="SEM86883.1"/>
    <property type="molecule type" value="Genomic_DNA"/>
</dbReference>
<name>A0A1H8BVT1_9PROT</name>
<comment type="similarity">
    <text evidence="8">Belongs to the FtsL family.</text>
</comment>
<dbReference type="InterPro" id="IPR011922">
    <property type="entry name" value="Cell_div_FtsL"/>
</dbReference>
<organism evidence="11 12">
    <name type="scientific">Nitrosomonas marina</name>
    <dbReference type="NCBI Taxonomy" id="917"/>
    <lineage>
        <taxon>Bacteria</taxon>
        <taxon>Pseudomonadati</taxon>
        <taxon>Pseudomonadota</taxon>
        <taxon>Betaproteobacteria</taxon>
        <taxon>Nitrosomonadales</taxon>
        <taxon>Nitrosomonadaceae</taxon>
        <taxon>Nitrosomonas</taxon>
    </lineage>
</organism>
<evidence type="ECO:0000256" key="2">
    <source>
        <dbReference type="ARBA" id="ARBA00022475"/>
    </source>
</evidence>
<evidence type="ECO:0000256" key="4">
    <source>
        <dbReference type="ARBA" id="ARBA00022692"/>
    </source>
</evidence>
<evidence type="ECO:0000256" key="3">
    <source>
        <dbReference type="ARBA" id="ARBA00022618"/>
    </source>
</evidence>
<dbReference type="RefSeq" id="WP_090627955.1">
    <property type="nucleotide sequence ID" value="NZ_FOCP01000003.1"/>
</dbReference>
<dbReference type="AlphaFoldDB" id="A0A1H8BVT1"/>
<sequence length="103" mass="11953">MFKINLVLVALLVICALGVVAAQHEARKWNMAWENERKVARKLEIEWGKLQLEQSTLIARRQIENAARMQLNMEVPSADYVQIISTRKVDESRWVVLDDAKTY</sequence>
<feature type="signal peptide" evidence="10">
    <location>
        <begin position="1"/>
        <end position="21"/>
    </location>
</feature>
<proteinExistence type="inferred from homology"/>
<keyword evidence="8" id="KW-0997">Cell inner membrane</keyword>
<evidence type="ECO:0000256" key="1">
    <source>
        <dbReference type="ARBA" id="ARBA00004401"/>
    </source>
</evidence>
<dbReference type="PANTHER" id="PTHR37479">
    <property type="entry name" value="CELL DIVISION PROTEIN FTSL"/>
    <property type="match status" value="1"/>
</dbReference>
<keyword evidence="2 8" id="KW-1003">Cell membrane</keyword>
<feature type="chain" id="PRO_5011571029" description="Cell division protein FtsL" evidence="10">
    <location>
        <begin position="22"/>
        <end position="103"/>
    </location>
</feature>
<comment type="function">
    <text evidence="8">Essential cell division protein. May link together the upstream cell division proteins, which are predominantly cytoplasmic, with the downstream cell division proteins, which are predominantly periplasmic.</text>
</comment>
<accession>A0A1H8BVT1</accession>
<protein>
    <recommendedName>
        <fullName evidence="8 9">Cell division protein FtsL</fullName>
    </recommendedName>
</protein>
<dbReference type="STRING" id="917.SAMN05216326_10472"/>
<dbReference type="GO" id="GO:0043093">
    <property type="term" value="P:FtsZ-dependent cytokinesis"/>
    <property type="evidence" value="ECO:0007669"/>
    <property type="project" value="UniProtKB-UniRule"/>
</dbReference>
<dbReference type="PANTHER" id="PTHR37479:SF1">
    <property type="entry name" value="CELL DIVISION PROTEIN FTSL"/>
    <property type="match status" value="1"/>
</dbReference>
<dbReference type="HAMAP" id="MF_00910">
    <property type="entry name" value="FtsL"/>
    <property type="match status" value="1"/>
</dbReference>
<keyword evidence="3 8" id="KW-0132">Cell division</keyword>
<keyword evidence="5 8" id="KW-1133">Transmembrane helix</keyword>
<gene>
    <name evidence="8" type="primary">ftsL</name>
    <name evidence="11" type="ORF">SAMN05216325_103137</name>
</gene>
<evidence type="ECO:0000313" key="12">
    <source>
        <dbReference type="Proteomes" id="UP000199459"/>
    </source>
</evidence>
<evidence type="ECO:0000256" key="8">
    <source>
        <dbReference type="HAMAP-Rule" id="MF_00910"/>
    </source>
</evidence>
<keyword evidence="7 8" id="KW-0131">Cell cycle</keyword>
<evidence type="ECO:0000256" key="5">
    <source>
        <dbReference type="ARBA" id="ARBA00022989"/>
    </source>
</evidence>
<comment type="subcellular location">
    <subcellularLocation>
        <location evidence="8">Cell inner membrane</location>
        <topology evidence="8">Single-pass type II membrane protein</topology>
    </subcellularLocation>
    <subcellularLocation>
        <location evidence="1">Cell membrane</location>
        <topology evidence="1">Single-pass type II membrane protein</topology>
    </subcellularLocation>
    <text evidence="8">Localizes to the division septum where it forms a ring structure.</text>
</comment>
<dbReference type="Proteomes" id="UP000199459">
    <property type="component" value="Unassembled WGS sequence"/>
</dbReference>
<dbReference type="OrthoDB" id="9153760at2"/>
<evidence type="ECO:0000256" key="7">
    <source>
        <dbReference type="ARBA" id="ARBA00023306"/>
    </source>
</evidence>
<evidence type="ECO:0000256" key="6">
    <source>
        <dbReference type="ARBA" id="ARBA00023136"/>
    </source>
</evidence>
<evidence type="ECO:0000256" key="9">
    <source>
        <dbReference type="NCBIfam" id="TIGR02209"/>
    </source>
</evidence>
<keyword evidence="4 8" id="KW-0812">Transmembrane</keyword>
<evidence type="ECO:0000313" key="11">
    <source>
        <dbReference type="EMBL" id="SEM86883.1"/>
    </source>
</evidence>